<dbReference type="STRING" id="64571.A0A1Y2H1D1"/>
<feature type="domain" description="Thioredoxin" evidence="7">
    <location>
        <begin position="139"/>
        <end position="275"/>
    </location>
</feature>
<keyword evidence="4" id="KW-0472">Membrane</keyword>
<evidence type="ECO:0000256" key="1">
    <source>
        <dbReference type="ARBA" id="ARBA00004389"/>
    </source>
</evidence>
<feature type="chain" id="PRO_5012463438" evidence="6">
    <location>
        <begin position="23"/>
        <end position="557"/>
    </location>
</feature>
<comment type="subcellular location">
    <subcellularLocation>
        <location evidence="1">Endoplasmic reticulum membrane</location>
        <topology evidence="1">Single-pass membrane protein</topology>
    </subcellularLocation>
</comment>
<dbReference type="OrthoDB" id="427280at2759"/>
<comment type="function">
    <text evidence="5">Probable disulfide isomerase, which participates in the folding of proteins containing disulfide bonds. May act as a dithiol oxidase. Acts as a regulator of endoplasmic reticulum-mitochondria contact sites via its ability to regulate redox signals.</text>
</comment>
<dbReference type="PANTHER" id="PTHR46426:SF1">
    <property type="entry name" value="PROTEIN DISULFIDE-ISOMERASE TMX3"/>
    <property type="match status" value="1"/>
</dbReference>
<dbReference type="InterPro" id="IPR017937">
    <property type="entry name" value="Thioredoxin_CS"/>
</dbReference>
<evidence type="ECO:0000256" key="2">
    <source>
        <dbReference type="ARBA" id="ARBA00022692"/>
    </source>
</evidence>
<dbReference type="Pfam" id="PF00085">
    <property type="entry name" value="Thioredoxin"/>
    <property type="match status" value="2"/>
</dbReference>
<feature type="signal peptide" evidence="6">
    <location>
        <begin position="1"/>
        <end position="22"/>
    </location>
</feature>
<protein>
    <submittedName>
        <fullName evidence="8">Thioredoxin-like protein</fullName>
    </submittedName>
</protein>
<name>A0A1Y2H1D1_9FUNG</name>
<keyword evidence="9" id="KW-1185">Reference proteome</keyword>
<dbReference type="PROSITE" id="PS51352">
    <property type="entry name" value="THIOREDOXIN_2"/>
    <property type="match status" value="2"/>
</dbReference>
<reference evidence="8 9" key="1">
    <citation type="submission" date="2016-07" db="EMBL/GenBank/DDBJ databases">
        <title>Pervasive Adenine N6-methylation of Active Genes in Fungi.</title>
        <authorList>
            <consortium name="DOE Joint Genome Institute"/>
            <person name="Mondo S.J."/>
            <person name="Dannebaum R.O."/>
            <person name="Kuo R.C."/>
            <person name="Labutti K."/>
            <person name="Haridas S."/>
            <person name="Kuo A."/>
            <person name="Salamov A."/>
            <person name="Ahrendt S.R."/>
            <person name="Lipzen A."/>
            <person name="Sullivan W."/>
            <person name="Andreopoulos W.B."/>
            <person name="Clum A."/>
            <person name="Lindquist E."/>
            <person name="Daum C."/>
            <person name="Ramamoorthy G.K."/>
            <person name="Gryganskyi A."/>
            <person name="Culley D."/>
            <person name="Magnuson J.K."/>
            <person name="James T.Y."/>
            <person name="O'Malley M.A."/>
            <person name="Stajich J.E."/>
            <person name="Spatafora J.W."/>
            <person name="Visel A."/>
            <person name="Grigoriev I.V."/>
        </authorList>
    </citation>
    <scope>NUCLEOTIDE SEQUENCE [LARGE SCALE GENOMIC DNA]</scope>
    <source>
        <strain evidence="8 9">NRRL 3116</strain>
    </source>
</reference>
<keyword evidence="3" id="KW-1133">Transmembrane helix</keyword>
<dbReference type="GO" id="GO:0005789">
    <property type="term" value="C:endoplasmic reticulum membrane"/>
    <property type="evidence" value="ECO:0007669"/>
    <property type="project" value="UniProtKB-SubCell"/>
</dbReference>
<dbReference type="InterPro" id="IPR052250">
    <property type="entry name" value="PDI_TMX3"/>
</dbReference>
<dbReference type="AlphaFoldDB" id="A0A1Y2H1D1"/>
<dbReference type="InParanoid" id="A0A1Y2H1D1"/>
<gene>
    <name evidence="8" type="ORF">BCR41DRAFT_418443</name>
</gene>
<dbReference type="Pfam" id="PF13848">
    <property type="entry name" value="Thioredoxin_6"/>
    <property type="match status" value="1"/>
</dbReference>
<evidence type="ECO:0000256" key="6">
    <source>
        <dbReference type="SAM" id="SignalP"/>
    </source>
</evidence>
<proteinExistence type="predicted"/>
<dbReference type="PROSITE" id="PS00194">
    <property type="entry name" value="THIOREDOXIN_1"/>
    <property type="match status" value="1"/>
</dbReference>
<dbReference type="CDD" id="cd02961">
    <property type="entry name" value="PDI_a_family"/>
    <property type="match status" value="1"/>
</dbReference>
<evidence type="ECO:0000313" key="9">
    <source>
        <dbReference type="Proteomes" id="UP000193648"/>
    </source>
</evidence>
<keyword evidence="6" id="KW-0732">Signal</keyword>
<dbReference type="InterPro" id="IPR036249">
    <property type="entry name" value="Thioredoxin-like_sf"/>
</dbReference>
<accession>A0A1Y2H1D1</accession>
<comment type="caution">
    <text evidence="8">The sequence shown here is derived from an EMBL/GenBank/DDBJ whole genome shotgun (WGS) entry which is preliminary data.</text>
</comment>
<organism evidence="8 9">
    <name type="scientific">Lobosporangium transversale</name>
    <dbReference type="NCBI Taxonomy" id="64571"/>
    <lineage>
        <taxon>Eukaryota</taxon>
        <taxon>Fungi</taxon>
        <taxon>Fungi incertae sedis</taxon>
        <taxon>Mucoromycota</taxon>
        <taxon>Mortierellomycotina</taxon>
        <taxon>Mortierellomycetes</taxon>
        <taxon>Mortierellales</taxon>
        <taxon>Mortierellaceae</taxon>
        <taxon>Lobosporangium</taxon>
    </lineage>
</organism>
<dbReference type="RefSeq" id="XP_021886042.1">
    <property type="nucleotide sequence ID" value="XM_022029622.1"/>
</dbReference>
<evidence type="ECO:0000313" key="8">
    <source>
        <dbReference type="EMBL" id="ORZ28357.1"/>
    </source>
</evidence>
<keyword evidence="2" id="KW-0812">Transmembrane</keyword>
<feature type="domain" description="Thioredoxin" evidence="7">
    <location>
        <begin position="16"/>
        <end position="133"/>
    </location>
</feature>
<dbReference type="PANTHER" id="PTHR46426">
    <property type="entry name" value="PROTEIN DISULFIDE-ISOMERASE TMX3"/>
    <property type="match status" value="1"/>
</dbReference>
<dbReference type="Proteomes" id="UP000193648">
    <property type="component" value="Unassembled WGS sequence"/>
</dbReference>
<evidence type="ECO:0000256" key="4">
    <source>
        <dbReference type="ARBA" id="ARBA00023136"/>
    </source>
</evidence>
<sequence length="557" mass="62167">MFIRSILCATVAITLCTSGTHASAASKSLTSSDFAAAIADGATFVKFYSPECPHSQNLAPTWEQLAMDHKDWSRARGFKFAEVDCLAQGDLCEDNDVVSYPTMQLYYKGKPVAKYNKRRTSELLNEYVASMSAEYINVPSNISTKEVGEVKVNPFGKVIVLDKESYDRRTRFGPWLIEYYAPWCGHCKNLAPIYEELAGALKDKVNVAKVDCTQNQAICMSEEVRGYPTIKLRQYGQSIEYMKHRTLQHLSDFALGAIVPSVKSITAKDLNDIKNNNDVAYVFVHDSKVNPDIKALIDRTSQTFYEQIALHGADDTELAHQLSVSSPALVALKDNRQYQYQGSLTDEAAVKAWIKETKNPLVTTLTNENTGTVLSKHGWTVIGLFDPSNPATENARRELIETAYQYYATIADRTTLDGQPLRFVILDAPKWEGYVRGALKLDLASLPAVLVINSREEIYYPYGLDGRRVPVEQSSLLNYISEVESGLLTPKSMLSLPQKGFRYLNGRARELIRFSGEHPMIAMAVGSAFLLAIMRKFPAKSPEAQKEEADGKDIKQD</sequence>
<dbReference type="GeneID" id="33571465"/>
<dbReference type="EMBL" id="MCFF01000002">
    <property type="protein sequence ID" value="ORZ28357.1"/>
    <property type="molecule type" value="Genomic_DNA"/>
</dbReference>
<dbReference type="InterPro" id="IPR013766">
    <property type="entry name" value="Thioredoxin_domain"/>
</dbReference>
<evidence type="ECO:0000256" key="5">
    <source>
        <dbReference type="ARBA" id="ARBA00045246"/>
    </source>
</evidence>
<dbReference type="Gene3D" id="3.40.30.10">
    <property type="entry name" value="Glutaredoxin"/>
    <property type="match status" value="4"/>
</dbReference>
<evidence type="ECO:0000256" key="3">
    <source>
        <dbReference type="ARBA" id="ARBA00022989"/>
    </source>
</evidence>
<evidence type="ECO:0000259" key="7">
    <source>
        <dbReference type="PROSITE" id="PS51352"/>
    </source>
</evidence>
<dbReference type="SUPFAM" id="SSF52833">
    <property type="entry name" value="Thioredoxin-like"/>
    <property type="match status" value="3"/>
</dbReference>